<comment type="similarity">
    <text evidence="1">Belongs to the HipA Ser/Thr kinase family.</text>
</comment>
<dbReference type="RefSeq" id="WP_122951878.1">
    <property type="nucleotide sequence ID" value="NZ_CP024634.1"/>
</dbReference>
<proteinExistence type="inferred from homology"/>
<feature type="domain" description="HipA-like C-terminal" evidence="4">
    <location>
        <begin position="141"/>
        <end position="372"/>
    </location>
</feature>
<dbReference type="PANTHER" id="PTHR37419:SF1">
    <property type="entry name" value="SERINE_THREONINE-PROTEIN KINASE TOXIN HIPA"/>
    <property type="match status" value="1"/>
</dbReference>
<dbReference type="GO" id="GO:0004674">
    <property type="term" value="F:protein serine/threonine kinase activity"/>
    <property type="evidence" value="ECO:0007669"/>
    <property type="project" value="TreeGrafter"/>
</dbReference>
<dbReference type="AlphaFoldDB" id="A0A3G3INE0"/>
<dbReference type="InterPro" id="IPR052028">
    <property type="entry name" value="HipA_Ser/Thr_kinase"/>
</dbReference>
<dbReference type="EMBL" id="CP024634">
    <property type="protein sequence ID" value="AYQ57311.1"/>
    <property type="molecule type" value="Genomic_DNA"/>
</dbReference>
<dbReference type="Pfam" id="PF07804">
    <property type="entry name" value="HipA_C"/>
    <property type="match status" value="1"/>
</dbReference>
<dbReference type="GO" id="GO:0005829">
    <property type="term" value="C:cytosol"/>
    <property type="evidence" value="ECO:0007669"/>
    <property type="project" value="TreeGrafter"/>
</dbReference>
<evidence type="ECO:0000256" key="3">
    <source>
        <dbReference type="ARBA" id="ARBA00022777"/>
    </source>
</evidence>
<dbReference type="Proteomes" id="UP000278334">
    <property type="component" value="Chromosome"/>
</dbReference>
<organism evidence="5 6">
    <name type="scientific">Bathymodiolus thermophilus thioautotrophic gill symbiont</name>
    <dbReference type="NCBI Taxonomy" id="2360"/>
    <lineage>
        <taxon>Bacteria</taxon>
        <taxon>Pseudomonadati</taxon>
        <taxon>Pseudomonadota</taxon>
        <taxon>Gammaproteobacteria</taxon>
        <taxon>sulfur-oxidizing symbionts</taxon>
    </lineage>
</organism>
<gene>
    <name evidence="5" type="ORF">MS2017_1628</name>
</gene>
<accession>A0A3G3INE0</accession>
<name>A0A3G3INE0_9GAMM</name>
<dbReference type="PANTHER" id="PTHR37419">
    <property type="entry name" value="SERINE/THREONINE-PROTEIN KINASE TOXIN HIPA"/>
    <property type="match status" value="1"/>
</dbReference>
<dbReference type="KEGG" id="bthg:MS2017_1628"/>
<dbReference type="InterPro" id="IPR012893">
    <property type="entry name" value="HipA-like_C"/>
</dbReference>
<evidence type="ECO:0000259" key="4">
    <source>
        <dbReference type="Pfam" id="PF07804"/>
    </source>
</evidence>
<evidence type="ECO:0000256" key="1">
    <source>
        <dbReference type="ARBA" id="ARBA00010164"/>
    </source>
</evidence>
<evidence type="ECO:0000313" key="6">
    <source>
        <dbReference type="Proteomes" id="UP000278334"/>
    </source>
</evidence>
<protein>
    <recommendedName>
        <fullName evidence="4">HipA-like C-terminal domain-containing protein</fullName>
    </recommendedName>
</protein>
<evidence type="ECO:0000313" key="5">
    <source>
        <dbReference type="EMBL" id="AYQ57311.1"/>
    </source>
</evidence>
<keyword evidence="2" id="KW-0808">Transferase</keyword>
<sequence length="433" mass="51303">MIIYVYKQNQYLGKLEENNDRITFIYSEDIGEKCYIDTIKDKKNTFEDLPLVFKNLLLENEDLTKKTSTKIEKLLLLSDIHGSYQFSQTKHISKKKNKIYNYQDVKEEILDSGYSFPNILDYKLDIPKEKLEANNQNNVIGLSGFQHKFSVTKDDKTKTITTSENDSNYFMKPYNKHHLIFQNESYIPCLLINEHLFMTIARDLGFDIPYNAIIKGEKDYHYIIKRFDRFDKIKFDHEEFATMLGYDSNSKYNTTILEIMTKAQAYLPSNELKELLSFIFYSVVISHGDLHSKNLSLIHQSNAFNEQKKCVSPYYDISTSFIYKGLKNRDIGMKVFNKKKGIKKQDFLNLAQKFEIDNFEDEIERICRYFIDNFKSYINSLPNNIQNIPIAQSGYYENKKTFKFVLERYYNQRCQYIKEKIDKGLLPDINIFK</sequence>
<keyword evidence="3" id="KW-0418">Kinase</keyword>
<reference evidence="5 6" key="1">
    <citation type="submission" date="2017-11" db="EMBL/GenBank/DDBJ databases">
        <title>Genome sequence of the bacterial symbiont EPR9N from a vent mussel Bathymodiolus thermophilus.</title>
        <authorList>
            <person name="Won Y.-J."/>
        </authorList>
    </citation>
    <scope>NUCLEOTIDE SEQUENCE [LARGE SCALE GENOMIC DNA]</scope>
    <source>
        <strain evidence="5 6">EPR9N</strain>
    </source>
</reference>
<evidence type="ECO:0000256" key="2">
    <source>
        <dbReference type="ARBA" id="ARBA00022679"/>
    </source>
</evidence>